<dbReference type="OrthoDB" id="1437724at2"/>
<dbReference type="KEGG" id="afla:FHG64_01385"/>
<name>A0A5B7WYV7_9FLAO</name>
<protein>
    <submittedName>
        <fullName evidence="1">Uncharacterized protein</fullName>
    </submittedName>
</protein>
<dbReference type="AlphaFoldDB" id="A0A5B7WYV7"/>
<dbReference type="Proteomes" id="UP000309016">
    <property type="component" value="Chromosome"/>
</dbReference>
<reference evidence="1 2" key="1">
    <citation type="submission" date="2019-06" db="EMBL/GenBank/DDBJ databases">
        <title>Complete genome sequence of Antarcticibacterium flavum KCTC 52984T from an Antarctic marine sediment.</title>
        <authorList>
            <person name="Lee Y.M."/>
            <person name="Shin S.C."/>
        </authorList>
    </citation>
    <scope>NUCLEOTIDE SEQUENCE [LARGE SCALE GENOMIC DNA]</scope>
    <source>
        <strain evidence="1 2">KCTC 52984</strain>
    </source>
</reference>
<dbReference type="RefSeq" id="WP_139064731.1">
    <property type="nucleotide sequence ID" value="NZ_CP040812.1"/>
</dbReference>
<evidence type="ECO:0000313" key="1">
    <source>
        <dbReference type="EMBL" id="QCY68155.1"/>
    </source>
</evidence>
<accession>A0A5B7WYV7</accession>
<sequence>MKTIYISRAGQSLNLKLRQSGSKAKPTEELTTLVDPGDIVRWELDKDSGLTEITGIKESDNNKKKYRGSQNLLEGEPQKKGDVWEGKILSQSPGSEKFENYMIGFKIPNDPEEYWYDPKLQMR</sequence>
<keyword evidence="2" id="KW-1185">Reference proteome</keyword>
<organism evidence="1 2">
    <name type="scientific">Antarcticibacterium flavum</name>
    <dbReference type="NCBI Taxonomy" id="2058175"/>
    <lineage>
        <taxon>Bacteria</taxon>
        <taxon>Pseudomonadati</taxon>
        <taxon>Bacteroidota</taxon>
        <taxon>Flavobacteriia</taxon>
        <taxon>Flavobacteriales</taxon>
        <taxon>Flavobacteriaceae</taxon>
        <taxon>Antarcticibacterium</taxon>
    </lineage>
</organism>
<gene>
    <name evidence="1" type="ORF">FHG64_01385</name>
</gene>
<dbReference type="EMBL" id="CP040812">
    <property type="protein sequence ID" value="QCY68155.1"/>
    <property type="molecule type" value="Genomic_DNA"/>
</dbReference>
<proteinExistence type="predicted"/>
<evidence type="ECO:0000313" key="2">
    <source>
        <dbReference type="Proteomes" id="UP000309016"/>
    </source>
</evidence>